<dbReference type="AlphaFoldDB" id="A0A2P2DWC1"/>
<dbReference type="InterPro" id="IPR036282">
    <property type="entry name" value="Glutathione-S-Trfase_C_sf"/>
</dbReference>
<dbReference type="InterPro" id="IPR040079">
    <property type="entry name" value="Glutathione_S-Trfase"/>
</dbReference>
<comment type="catalytic activity">
    <reaction evidence="3">
        <text>RX + glutathione = an S-substituted glutathione + a halide anion + H(+)</text>
        <dbReference type="Rhea" id="RHEA:16437"/>
        <dbReference type="ChEBI" id="CHEBI:15378"/>
        <dbReference type="ChEBI" id="CHEBI:16042"/>
        <dbReference type="ChEBI" id="CHEBI:17792"/>
        <dbReference type="ChEBI" id="CHEBI:57925"/>
        <dbReference type="ChEBI" id="CHEBI:90779"/>
        <dbReference type="EC" id="2.5.1.18"/>
    </reaction>
</comment>
<evidence type="ECO:0000313" key="6">
    <source>
        <dbReference type="EMBL" id="GBF48939.1"/>
    </source>
</evidence>
<feature type="domain" description="GST C-terminal" evidence="5">
    <location>
        <begin position="84"/>
        <end position="210"/>
    </location>
</feature>
<comment type="caution">
    <text evidence="6">The sequence shown here is derived from an EMBL/GenBank/DDBJ whole genome shotgun (WGS) entry which is preliminary data.</text>
</comment>
<dbReference type="InterPro" id="IPR004045">
    <property type="entry name" value="Glutathione_S-Trfase_N"/>
</dbReference>
<dbReference type="InterPro" id="IPR004046">
    <property type="entry name" value="GST_C"/>
</dbReference>
<dbReference type="InterPro" id="IPR010987">
    <property type="entry name" value="Glutathione-S-Trfase_C-like"/>
</dbReference>
<dbReference type="RefSeq" id="WP_108973275.1">
    <property type="nucleotide sequence ID" value="NZ_BFBB01000002.1"/>
</dbReference>
<evidence type="ECO:0000256" key="3">
    <source>
        <dbReference type="ARBA" id="ARBA00047960"/>
    </source>
</evidence>
<accession>A0A2P2DWC1</accession>
<feature type="domain" description="GST N-terminal" evidence="4">
    <location>
        <begin position="2"/>
        <end position="80"/>
    </location>
</feature>
<name>A0A2P2DWC1_9LEPT</name>
<dbReference type="Pfam" id="PF13409">
    <property type="entry name" value="GST_N_2"/>
    <property type="match status" value="1"/>
</dbReference>
<dbReference type="SUPFAM" id="SSF47616">
    <property type="entry name" value="GST C-terminal domain-like"/>
    <property type="match status" value="1"/>
</dbReference>
<dbReference type="GO" id="GO:0004364">
    <property type="term" value="F:glutathione transferase activity"/>
    <property type="evidence" value="ECO:0007669"/>
    <property type="project" value="UniProtKB-EC"/>
</dbReference>
<evidence type="ECO:0000313" key="7">
    <source>
        <dbReference type="Proteomes" id="UP000245133"/>
    </source>
</evidence>
<dbReference type="OrthoDB" id="9782992at2"/>
<dbReference type="GO" id="GO:0005737">
    <property type="term" value="C:cytoplasm"/>
    <property type="evidence" value="ECO:0007669"/>
    <property type="project" value="TreeGrafter"/>
</dbReference>
<dbReference type="SFLD" id="SFLDS00019">
    <property type="entry name" value="Glutathione_Transferase_(cytos"/>
    <property type="match status" value="1"/>
</dbReference>
<dbReference type="EMBL" id="BFBB01000002">
    <property type="protein sequence ID" value="GBF48939.1"/>
    <property type="molecule type" value="Genomic_DNA"/>
</dbReference>
<protein>
    <recommendedName>
        <fullName evidence="1">glutathione transferase</fullName>
        <ecNumber evidence="1">2.5.1.18</ecNumber>
    </recommendedName>
</protein>
<gene>
    <name evidence="6" type="primary">gst</name>
    <name evidence="6" type="ORF">LPTSP4_04430</name>
</gene>
<dbReference type="PROSITE" id="PS50405">
    <property type="entry name" value="GST_CTER"/>
    <property type="match status" value="1"/>
</dbReference>
<dbReference type="PANTHER" id="PTHR43968">
    <property type="match status" value="1"/>
</dbReference>
<evidence type="ECO:0000259" key="5">
    <source>
        <dbReference type="PROSITE" id="PS50405"/>
    </source>
</evidence>
<dbReference type="FunFam" id="3.40.30.10:FF:000123">
    <property type="entry name" value="Glutathione transferase o1"/>
    <property type="match status" value="1"/>
</dbReference>
<dbReference type="InterPro" id="IPR045073">
    <property type="entry name" value="Omega/Tau-like"/>
</dbReference>
<dbReference type="Proteomes" id="UP000245133">
    <property type="component" value="Unassembled WGS sequence"/>
</dbReference>
<dbReference type="Gene3D" id="3.40.30.10">
    <property type="entry name" value="Glutaredoxin"/>
    <property type="match status" value="1"/>
</dbReference>
<dbReference type="Gene3D" id="1.20.1050.10">
    <property type="match status" value="1"/>
</dbReference>
<keyword evidence="7" id="KW-1185">Reference proteome</keyword>
<dbReference type="SUPFAM" id="SSF52833">
    <property type="entry name" value="Thioredoxin-like"/>
    <property type="match status" value="1"/>
</dbReference>
<dbReference type="EC" id="2.5.1.18" evidence="1"/>
<evidence type="ECO:0000256" key="2">
    <source>
        <dbReference type="ARBA" id="ARBA00022679"/>
    </source>
</evidence>
<dbReference type="InterPro" id="IPR050983">
    <property type="entry name" value="GST_Omega/HSP26"/>
</dbReference>
<sequence length="226" mass="26040">MQKPKLISFKLCPFVQRSVIVLKEKKVEYDIEYIDLANKPDWFLKISPLGKVPVLQIDGEVLFESAVIMEFLDETNPPSLHPSNPIQKAKHRAWIEFVSSLFIDQYQVTMTKSEEEFQKKLVDIKNKYKILEAAITKSKSLDQFFAGDQFHLVDAAIAPYFMRNAFLSEKFPEWFSLTMESPMLKQWSASLLAKESVQTSVLPEVPSAYIQYIKDHHSYLGGRLSA</sequence>
<keyword evidence="2 6" id="KW-0808">Transferase</keyword>
<proteinExistence type="predicted"/>
<dbReference type="CDD" id="cd00570">
    <property type="entry name" value="GST_N_family"/>
    <property type="match status" value="1"/>
</dbReference>
<dbReference type="SFLD" id="SFLDG01152">
    <property type="entry name" value="Main.3:_Omega-_and_Tau-like"/>
    <property type="match status" value="1"/>
</dbReference>
<evidence type="ECO:0000259" key="4">
    <source>
        <dbReference type="PROSITE" id="PS50404"/>
    </source>
</evidence>
<dbReference type="PROSITE" id="PS50404">
    <property type="entry name" value="GST_NTER"/>
    <property type="match status" value="1"/>
</dbReference>
<organism evidence="6 7">
    <name type="scientific">Leptospira ryugenii</name>
    <dbReference type="NCBI Taxonomy" id="1917863"/>
    <lineage>
        <taxon>Bacteria</taxon>
        <taxon>Pseudomonadati</taxon>
        <taxon>Spirochaetota</taxon>
        <taxon>Spirochaetia</taxon>
        <taxon>Leptospirales</taxon>
        <taxon>Leptospiraceae</taxon>
        <taxon>Leptospira</taxon>
    </lineage>
</organism>
<dbReference type="Pfam" id="PF00043">
    <property type="entry name" value="GST_C"/>
    <property type="match status" value="1"/>
</dbReference>
<dbReference type="SFLD" id="SFLDG00358">
    <property type="entry name" value="Main_(cytGST)"/>
    <property type="match status" value="1"/>
</dbReference>
<dbReference type="PANTHER" id="PTHR43968:SF6">
    <property type="entry name" value="GLUTATHIONE S-TRANSFERASE OMEGA"/>
    <property type="match status" value="1"/>
</dbReference>
<evidence type="ECO:0000256" key="1">
    <source>
        <dbReference type="ARBA" id="ARBA00012452"/>
    </source>
</evidence>
<reference evidence="6 7" key="1">
    <citation type="submission" date="2018-02" db="EMBL/GenBank/DDBJ databases">
        <title>Novel Leptospira species isolated from soil and water in Japan.</title>
        <authorList>
            <person name="Nakao R."/>
            <person name="Masuzawa T."/>
        </authorList>
    </citation>
    <scope>NUCLEOTIDE SEQUENCE [LARGE SCALE GENOMIC DNA]</scope>
    <source>
        <strain evidence="6 7">YH101</strain>
    </source>
</reference>
<dbReference type="InterPro" id="IPR036249">
    <property type="entry name" value="Thioredoxin-like_sf"/>
</dbReference>